<evidence type="ECO:0000256" key="7">
    <source>
        <dbReference type="ARBA" id="ARBA00023049"/>
    </source>
</evidence>
<evidence type="ECO:0000256" key="4">
    <source>
        <dbReference type="ARBA" id="ARBA00022801"/>
    </source>
</evidence>
<dbReference type="SUPFAM" id="SSF55166">
    <property type="entry name" value="Hedgehog/DD-peptidase"/>
    <property type="match status" value="1"/>
</dbReference>
<evidence type="ECO:0000256" key="9">
    <source>
        <dbReference type="PIRNR" id="PIRNR026671"/>
    </source>
</evidence>
<evidence type="ECO:0000256" key="5">
    <source>
        <dbReference type="ARBA" id="ARBA00022833"/>
    </source>
</evidence>
<dbReference type="PANTHER" id="PTHR43126">
    <property type="entry name" value="D-ALANYL-D-ALANINE DIPEPTIDASE"/>
    <property type="match status" value="1"/>
</dbReference>
<keyword evidence="3" id="KW-0479">Metal-binding</keyword>
<keyword evidence="5" id="KW-0862">Zinc</keyword>
<comment type="catalytic activity">
    <reaction evidence="1 9">
        <text>D-alanyl-D-alanine + H2O = 2 D-alanine</text>
        <dbReference type="Rhea" id="RHEA:20661"/>
        <dbReference type="ChEBI" id="CHEBI:15377"/>
        <dbReference type="ChEBI" id="CHEBI:57416"/>
        <dbReference type="ChEBI" id="CHEBI:57822"/>
        <dbReference type="EC" id="3.4.13.22"/>
    </reaction>
</comment>
<dbReference type="EC" id="3.4.13.22" evidence="9"/>
<name>A0A919QGA0_9ACTN</name>
<keyword evidence="6 9" id="KW-0224">Dipeptidase</keyword>
<evidence type="ECO:0000313" key="10">
    <source>
        <dbReference type="EMBL" id="GIH28253.1"/>
    </source>
</evidence>
<dbReference type="GO" id="GO:0006508">
    <property type="term" value="P:proteolysis"/>
    <property type="evidence" value="ECO:0007669"/>
    <property type="project" value="UniProtKB-KW"/>
</dbReference>
<dbReference type="GO" id="GO:0046872">
    <property type="term" value="F:metal ion binding"/>
    <property type="evidence" value="ECO:0007669"/>
    <property type="project" value="UniProtKB-KW"/>
</dbReference>
<keyword evidence="7 9" id="KW-0482">Metalloprotease</keyword>
<keyword evidence="2 9" id="KW-0645">Protease</keyword>
<dbReference type="PANTHER" id="PTHR43126:SF2">
    <property type="entry name" value="D-ALANYL-D-ALANINE DIPEPTIDASE"/>
    <property type="match status" value="1"/>
</dbReference>
<sequence length="211" mass="23308">MLLLSDPSVGRTPIRECGEPLVDLRTVPALRVDPRMAPTGPGHAHLRLGVVDRLVTAQTYLPPGLYFLVIEGFRPVALQTEYFDAHKDRLRAAEPGHGEDWYHVRASRYISPPDVAPHVAGAAVDLTLCDVDGAELWLGTEVNDTDTEDCHTASPSVTGEAADRRRMLSDALTSAGFVNYPTEWWHWSHGDRYWARVTDAEAARYGPAELP</sequence>
<dbReference type="RefSeq" id="WP_204044882.1">
    <property type="nucleotide sequence ID" value="NZ_BOOA01000076.1"/>
</dbReference>
<dbReference type="CDD" id="cd14843">
    <property type="entry name" value="D-Ala-D-Ala_dipeptidase_like"/>
    <property type="match status" value="1"/>
</dbReference>
<accession>A0A919QGA0</accession>
<dbReference type="PIRSF" id="PIRSF026671">
    <property type="entry name" value="AA_dipeptidase"/>
    <property type="match status" value="1"/>
</dbReference>
<comment type="caution">
    <text evidence="10">The sequence shown here is derived from an EMBL/GenBank/DDBJ whole genome shotgun (WGS) entry which is preliminary data.</text>
</comment>
<dbReference type="Gene3D" id="3.30.1380.10">
    <property type="match status" value="1"/>
</dbReference>
<keyword evidence="4 9" id="KW-0378">Hydrolase</keyword>
<evidence type="ECO:0000256" key="1">
    <source>
        <dbReference type="ARBA" id="ARBA00001362"/>
    </source>
</evidence>
<proteinExistence type="inferred from homology"/>
<dbReference type="EMBL" id="BOOA01000076">
    <property type="protein sequence ID" value="GIH28253.1"/>
    <property type="molecule type" value="Genomic_DNA"/>
</dbReference>
<dbReference type="AlphaFoldDB" id="A0A919QGA0"/>
<dbReference type="GO" id="GO:0071555">
    <property type="term" value="P:cell wall organization"/>
    <property type="evidence" value="ECO:0007669"/>
    <property type="project" value="UniProtKB-KW"/>
</dbReference>
<keyword evidence="8 9" id="KW-0961">Cell wall biogenesis/degradation</keyword>
<dbReference type="GO" id="GO:0008237">
    <property type="term" value="F:metallopeptidase activity"/>
    <property type="evidence" value="ECO:0007669"/>
    <property type="project" value="UniProtKB-KW"/>
</dbReference>
<comment type="function">
    <text evidence="9">Catalyzes hydrolysis of the D-alanyl-D-alanine dipeptide.</text>
</comment>
<dbReference type="InterPro" id="IPR000755">
    <property type="entry name" value="A_A_dipeptidase"/>
</dbReference>
<evidence type="ECO:0000256" key="3">
    <source>
        <dbReference type="ARBA" id="ARBA00022723"/>
    </source>
</evidence>
<evidence type="ECO:0000256" key="2">
    <source>
        <dbReference type="ARBA" id="ARBA00022670"/>
    </source>
</evidence>
<dbReference type="GO" id="GO:0160237">
    <property type="term" value="F:D-Ala-D-Ala dipeptidase activity"/>
    <property type="evidence" value="ECO:0007669"/>
    <property type="project" value="UniProtKB-EC"/>
</dbReference>
<dbReference type="Proteomes" id="UP000640052">
    <property type="component" value="Unassembled WGS sequence"/>
</dbReference>
<dbReference type="InterPro" id="IPR009045">
    <property type="entry name" value="Zn_M74/Hedgehog-like"/>
</dbReference>
<evidence type="ECO:0000313" key="11">
    <source>
        <dbReference type="Proteomes" id="UP000640052"/>
    </source>
</evidence>
<dbReference type="Pfam" id="PF01427">
    <property type="entry name" value="Peptidase_M15"/>
    <property type="match status" value="1"/>
</dbReference>
<gene>
    <name evidence="10" type="ORF">Aph01nite_65630</name>
</gene>
<evidence type="ECO:0000256" key="8">
    <source>
        <dbReference type="ARBA" id="ARBA00023316"/>
    </source>
</evidence>
<protein>
    <recommendedName>
        <fullName evidence="9">D-alanyl-D-alanine dipeptidase</fullName>
        <shortName evidence="9">D-Ala-D-Ala dipeptidase</shortName>
        <ecNumber evidence="9">3.4.13.22</ecNumber>
    </recommendedName>
</protein>
<reference evidence="10" key="1">
    <citation type="submission" date="2021-01" db="EMBL/GenBank/DDBJ databases">
        <title>Whole genome shotgun sequence of Acrocarpospora phusangensis NBRC 108782.</title>
        <authorList>
            <person name="Komaki H."/>
            <person name="Tamura T."/>
        </authorList>
    </citation>
    <scope>NUCLEOTIDE SEQUENCE</scope>
    <source>
        <strain evidence="10">NBRC 108782</strain>
    </source>
</reference>
<comment type="similarity">
    <text evidence="9">Belongs to the peptidase M15D family.</text>
</comment>
<keyword evidence="11" id="KW-1185">Reference proteome</keyword>
<evidence type="ECO:0000256" key="6">
    <source>
        <dbReference type="ARBA" id="ARBA00022997"/>
    </source>
</evidence>
<organism evidence="10 11">
    <name type="scientific">Acrocarpospora phusangensis</name>
    <dbReference type="NCBI Taxonomy" id="1070424"/>
    <lineage>
        <taxon>Bacteria</taxon>
        <taxon>Bacillati</taxon>
        <taxon>Actinomycetota</taxon>
        <taxon>Actinomycetes</taxon>
        <taxon>Streptosporangiales</taxon>
        <taxon>Streptosporangiaceae</taxon>
        <taxon>Acrocarpospora</taxon>
    </lineage>
</organism>